<reference evidence="1 2" key="1">
    <citation type="submission" date="2023-03" db="EMBL/GenBank/DDBJ databases">
        <title>Description of Hydrogenimonas sp. ISO32.</title>
        <authorList>
            <person name="Mino S."/>
            <person name="Fukazawa S."/>
            <person name="Sawabe T."/>
        </authorList>
    </citation>
    <scope>NUCLEOTIDE SEQUENCE [LARGE SCALE GENOMIC DNA]</scope>
    <source>
        <strain evidence="1 2">ISO32</strain>
    </source>
</reference>
<evidence type="ECO:0008006" key="3">
    <source>
        <dbReference type="Google" id="ProtNLM"/>
    </source>
</evidence>
<proteinExistence type="predicted"/>
<evidence type="ECO:0000313" key="1">
    <source>
        <dbReference type="EMBL" id="BDY12477.1"/>
    </source>
</evidence>
<sequence length="365" mass="43203">MFPKNNDRKEFINQLTQQNIDISKEEWDSRETSWDFRINELIRMKNEVLKAESCKLEDAYNAYCEYWREKFFQLHTNEEELNRLFIDIYGLQDELTPEVPLEDITILKNEAKIIDGELIFQKDEIVKQLVSYAVGVMFDRYSLDHVGLHIADMGVSLEEANAKFDISHPTFEADDDNIIPVLEDDYFDDDIVGRFHAFLKAAFGEEYLEENIRFVEEALGKSLRRYFVKDFYEDHIKRYKKRPIYWMVSSPKHAFNALFYMHRYRPDIFARIQTGYLHEYMAKLEAKLADARRVALDESSSARDKKAAQKEITRIEKALKELRAFDNDALSHYAAQSIEIDLDDGVKVNYCRFKEILWPIKSLCK</sequence>
<gene>
    <name evidence="1" type="ORF">HCR_07890</name>
</gene>
<organism evidence="1 2">
    <name type="scientific">Hydrogenimonas cancrithermarum</name>
    <dbReference type="NCBI Taxonomy" id="2993563"/>
    <lineage>
        <taxon>Bacteria</taxon>
        <taxon>Pseudomonadati</taxon>
        <taxon>Campylobacterota</taxon>
        <taxon>Epsilonproteobacteria</taxon>
        <taxon>Campylobacterales</taxon>
        <taxon>Hydrogenimonadaceae</taxon>
        <taxon>Hydrogenimonas</taxon>
    </lineage>
</organism>
<evidence type="ECO:0000313" key="2">
    <source>
        <dbReference type="Proteomes" id="UP001321445"/>
    </source>
</evidence>
<protein>
    <recommendedName>
        <fullName evidence="3">Class I SAM-dependent DNA methyltransferase</fullName>
    </recommendedName>
</protein>
<name>A0ABN6WU14_9BACT</name>
<dbReference type="Proteomes" id="UP001321445">
    <property type="component" value="Chromosome"/>
</dbReference>
<keyword evidence="2" id="KW-1185">Reference proteome</keyword>
<accession>A0ABN6WU14</accession>
<dbReference type="EMBL" id="AP027370">
    <property type="protein sequence ID" value="BDY12477.1"/>
    <property type="molecule type" value="Genomic_DNA"/>
</dbReference>